<feature type="transmembrane region" description="Helical" evidence="6">
    <location>
        <begin position="56"/>
        <end position="80"/>
    </location>
</feature>
<accession>A0A7R9BN17</accession>
<dbReference type="SUPFAM" id="SSF81321">
    <property type="entry name" value="Family A G protein-coupled receptor-like"/>
    <property type="match status" value="1"/>
</dbReference>
<dbReference type="Pfam" id="PF00001">
    <property type="entry name" value="7tm_1"/>
    <property type="match status" value="1"/>
</dbReference>
<evidence type="ECO:0000256" key="5">
    <source>
        <dbReference type="ARBA" id="ARBA00023136"/>
    </source>
</evidence>
<proteinExistence type="inferred from homology"/>
<dbReference type="PANTHER" id="PTHR46641:SF2">
    <property type="entry name" value="FMRFAMIDE RECEPTOR"/>
    <property type="match status" value="1"/>
</dbReference>
<keyword evidence="4 6" id="KW-1133">Transmembrane helix</keyword>
<evidence type="ECO:0000256" key="3">
    <source>
        <dbReference type="ARBA" id="ARBA00022692"/>
    </source>
</evidence>
<keyword evidence="5 6" id="KW-0472">Membrane</keyword>
<evidence type="ECO:0000313" key="9">
    <source>
        <dbReference type="Proteomes" id="UP000678499"/>
    </source>
</evidence>
<name>A0A7R9BN17_9CRUS</name>
<organism evidence="8">
    <name type="scientific">Notodromas monacha</name>
    <dbReference type="NCBI Taxonomy" id="399045"/>
    <lineage>
        <taxon>Eukaryota</taxon>
        <taxon>Metazoa</taxon>
        <taxon>Ecdysozoa</taxon>
        <taxon>Arthropoda</taxon>
        <taxon>Crustacea</taxon>
        <taxon>Oligostraca</taxon>
        <taxon>Ostracoda</taxon>
        <taxon>Podocopa</taxon>
        <taxon>Podocopida</taxon>
        <taxon>Cypridocopina</taxon>
        <taxon>Cypridoidea</taxon>
        <taxon>Cyprididae</taxon>
        <taxon>Notodromas</taxon>
    </lineage>
</organism>
<dbReference type="OrthoDB" id="10011262at2759"/>
<keyword evidence="9" id="KW-1185">Reference proteome</keyword>
<evidence type="ECO:0000256" key="1">
    <source>
        <dbReference type="ARBA" id="ARBA00004370"/>
    </source>
</evidence>
<reference evidence="8" key="1">
    <citation type="submission" date="2020-11" db="EMBL/GenBank/DDBJ databases">
        <authorList>
            <person name="Tran Van P."/>
        </authorList>
    </citation>
    <scope>NUCLEOTIDE SEQUENCE</scope>
</reference>
<evidence type="ECO:0000313" key="8">
    <source>
        <dbReference type="EMBL" id="CAD7276977.1"/>
    </source>
</evidence>
<evidence type="ECO:0000256" key="2">
    <source>
        <dbReference type="ARBA" id="ARBA00010663"/>
    </source>
</evidence>
<dbReference type="AlphaFoldDB" id="A0A7R9BN17"/>
<dbReference type="PANTHER" id="PTHR46641">
    <property type="entry name" value="FMRFAMIDE RECEPTOR-RELATED"/>
    <property type="match status" value="1"/>
</dbReference>
<protein>
    <recommendedName>
        <fullName evidence="7">G-protein coupled receptors family 1 profile domain-containing protein</fullName>
    </recommendedName>
</protein>
<comment type="subcellular location">
    <subcellularLocation>
        <location evidence="1">Membrane</location>
    </subcellularLocation>
</comment>
<feature type="transmembrane region" description="Helical" evidence="6">
    <location>
        <begin position="92"/>
        <end position="115"/>
    </location>
</feature>
<dbReference type="InterPro" id="IPR017452">
    <property type="entry name" value="GPCR_Rhodpsn_7TM"/>
</dbReference>
<feature type="domain" description="G-protein coupled receptors family 1 profile" evidence="7">
    <location>
        <begin position="1"/>
        <end position="112"/>
    </location>
</feature>
<evidence type="ECO:0000256" key="6">
    <source>
        <dbReference type="SAM" id="Phobius"/>
    </source>
</evidence>
<dbReference type="Gene3D" id="1.20.1070.10">
    <property type="entry name" value="Rhodopsin 7-helix transmembrane proteins"/>
    <property type="match status" value="1"/>
</dbReference>
<feature type="transmembrane region" description="Helical" evidence="6">
    <location>
        <begin position="12"/>
        <end position="36"/>
    </location>
</feature>
<evidence type="ECO:0000259" key="7">
    <source>
        <dbReference type="PROSITE" id="PS50262"/>
    </source>
</evidence>
<dbReference type="Proteomes" id="UP000678499">
    <property type="component" value="Unassembled WGS sequence"/>
</dbReference>
<dbReference type="EMBL" id="CAJPEX010000762">
    <property type="protein sequence ID" value="CAG0917129.1"/>
    <property type="molecule type" value="Genomic_DNA"/>
</dbReference>
<dbReference type="InterPro" id="IPR000276">
    <property type="entry name" value="GPCR_Rhodpsn"/>
</dbReference>
<sequence>MKVLINSQVYVHWIYSIVMFVVPFSCLVVLNIFIFVQVWRASKERMELTLSQKRELGLATMILIVALVFLACNTLALIVNVLEMYSSPVINYLTPISNLLVTVNSSANFVIYCIFGQKFQKILLAIVELPPVHAVLTEREAQRLAEVVVRQPPPPPPPPRGGRRLVVEGRSAAESAAAAAFQLEDPGLHIVHRDQIFVYIPPFEVDLNRVIRDEKKKKYKL</sequence>
<keyword evidence="3 6" id="KW-0812">Transmembrane</keyword>
<dbReference type="GO" id="GO:0004930">
    <property type="term" value="F:G protein-coupled receptor activity"/>
    <property type="evidence" value="ECO:0007669"/>
    <property type="project" value="InterPro"/>
</dbReference>
<gene>
    <name evidence="8" type="ORF">NMOB1V02_LOCUS4720</name>
</gene>
<evidence type="ECO:0000256" key="4">
    <source>
        <dbReference type="ARBA" id="ARBA00022989"/>
    </source>
</evidence>
<comment type="similarity">
    <text evidence="2">Belongs to the G-protein coupled receptor 1 family.</text>
</comment>
<dbReference type="PROSITE" id="PS50262">
    <property type="entry name" value="G_PROTEIN_RECEP_F1_2"/>
    <property type="match status" value="1"/>
</dbReference>
<dbReference type="InterPro" id="IPR052954">
    <property type="entry name" value="GPCR-Ligand_Int"/>
</dbReference>
<dbReference type="EMBL" id="OA882799">
    <property type="protein sequence ID" value="CAD7276977.1"/>
    <property type="molecule type" value="Genomic_DNA"/>
</dbReference>
<dbReference type="GO" id="GO:0016020">
    <property type="term" value="C:membrane"/>
    <property type="evidence" value="ECO:0007669"/>
    <property type="project" value="UniProtKB-SubCell"/>
</dbReference>